<keyword evidence="1" id="KW-1017">Isopeptide bond</keyword>
<keyword evidence="5 11" id="KW-0694">RNA-binding</keyword>
<dbReference type="GO" id="GO:0005829">
    <property type="term" value="C:cytosol"/>
    <property type="evidence" value="ECO:0007669"/>
    <property type="project" value="UniProtKB-ARBA"/>
</dbReference>
<keyword evidence="7" id="KW-0007">Acetylation</keyword>
<feature type="region of interest" description="Disordered" evidence="12">
    <location>
        <begin position="155"/>
        <end position="174"/>
    </location>
</feature>
<keyword evidence="15" id="KW-1185">Reference proteome</keyword>
<evidence type="ECO:0000256" key="2">
    <source>
        <dbReference type="ARBA" id="ARBA00022540"/>
    </source>
</evidence>
<organism evidence="14 15">
    <name type="scientific">Eschrichtius robustus</name>
    <name type="common">California gray whale</name>
    <name type="synonym">Eschrichtius gibbosus</name>
    <dbReference type="NCBI Taxonomy" id="9764"/>
    <lineage>
        <taxon>Eukaryota</taxon>
        <taxon>Metazoa</taxon>
        <taxon>Chordata</taxon>
        <taxon>Craniata</taxon>
        <taxon>Vertebrata</taxon>
        <taxon>Euteleostomi</taxon>
        <taxon>Mammalia</taxon>
        <taxon>Eutheria</taxon>
        <taxon>Laurasiatheria</taxon>
        <taxon>Artiodactyla</taxon>
        <taxon>Whippomorpha</taxon>
        <taxon>Cetacea</taxon>
        <taxon>Mysticeti</taxon>
        <taxon>Eschrichtiidae</taxon>
        <taxon>Eschrichtius</taxon>
    </lineage>
</organism>
<accession>A0AB34HIT0</accession>
<comment type="function">
    <text evidence="8">Required for the binding of mRNA to ribosomes. Functions in close association with EIF4-F and EIF4-A. Binds near the 5'-terminal cap of mRNA in presence of EIF-4F and ATP. Promotes the ATPase activity and the ATP-dependent RNA unwinding activity of both EIF4-A and EIF4-F.</text>
</comment>
<dbReference type="PROSITE" id="PS50102">
    <property type="entry name" value="RRM"/>
    <property type="match status" value="1"/>
</dbReference>
<protein>
    <recommendedName>
        <fullName evidence="10">Eukaryotic translation initiation factor 4B</fullName>
    </recommendedName>
</protein>
<dbReference type="SUPFAM" id="SSF54928">
    <property type="entry name" value="RNA-binding domain, RBD"/>
    <property type="match status" value="1"/>
</dbReference>
<evidence type="ECO:0000256" key="9">
    <source>
        <dbReference type="ARBA" id="ARBA00062097"/>
    </source>
</evidence>
<keyword evidence="2" id="KW-0396">Initiation factor</keyword>
<evidence type="ECO:0000256" key="10">
    <source>
        <dbReference type="ARBA" id="ARBA00067321"/>
    </source>
</evidence>
<evidence type="ECO:0000313" key="15">
    <source>
        <dbReference type="Proteomes" id="UP001159641"/>
    </source>
</evidence>
<dbReference type="GO" id="GO:0003723">
    <property type="term" value="F:RNA binding"/>
    <property type="evidence" value="ECO:0007669"/>
    <property type="project" value="UniProtKB-UniRule"/>
</dbReference>
<dbReference type="PANTHER" id="PTHR23236">
    <property type="entry name" value="EUKARYOTIC TRANSLATION INITIATION FACTOR 4B/4H"/>
    <property type="match status" value="1"/>
</dbReference>
<evidence type="ECO:0000256" key="5">
    <source>
        <dbReference type="ARBA" id="ARBA00022884"/>
    </source>
</evidence>
<dbReference type="PANTHER" id="PTHR23236:SF2">
    <property type="entry name" value="EUKARYOTIC TRANSLATION INITIATION FACTOR 4B"/>
    <property type="match status" value="1"/>
</dbReference>
<dbReference type="InterPro" id="IPR000504">
    <property type="entry name" value="RRM_dom"/>
</dbReference>
<evidence type="ECO:0000256" key="3">
    <source>
        <dbReference type="ARBA" id="ARBA00022553"/>
    </source>
</evidence>
<comment type="subunit">
    <text evidence="9">Self-associates and interacts with EIF3 p170 subunit.</text>
</comment>
<feature type="compositionally biased region" description="Low complexity" evidence="12">
    <location>
        <begin position="101"/>
        <end position="113"/>
    </location>
</feature>
<comment type="caution">
    <text evidence="14">The sequence shown here is derived from an EMBL/GenBank/DDBJ whole genome shotgun (WGS) entry which is preliminary data.</text>
</comment>
<feature type="compositionally biased region" description="Polar residues" evidence="12">
    <location>
        <begin position="76"/>
        <end position="94"/>
    </location>
</feature>
<evidence type="ECO:0000256" key="6">
    <source>
        <dbReference type="ARBA" id="ARBA00022917"/>
    </source>
</evidence>
<feature type="compositionally biased region" description="Basic and acidic residues" evidence="12">
    <location>
        <begin position="281"/>
        <end position="304"/>
    </location>
</feature>
<gene>
    <name evidence="14" type="ORF">J1605_020783</name>
</gene>
<keyword evidence="4" id="KW-0832">Ubl conjugation</keyword>
<proteinExistence type="predicted"/>
<dbReference type="FunFam" id="3.30.70.330:FF:000163">
    <property type="entry name" value="Eukaryotic translation initiation factor 4B"/>
    <property type="match status" value="1"/>
</dbReference>
<keyword evidence="6" id="KW-0648">Protein biosynthesis</keyword>
<dbReference type="GO" id="GO:0003743">
    <property type="term" value="F:translation initiation factor activity"/>
    <property type="evidence" value="ECO:0007669"/>
    <property type="project" value="UniProtKB-KW"/>
</dbReference>
<evidence type="ECO:0000313" key="14">
    <source>
        <dbReference type="EMBL" id="KAJ8791113.1"/>
    </source>
</evidence>
<sequence length="311" mass="33621">MEDSQKHSPGGRAGLLSRNQRLQLAQQSAHATPSRQLQGWMGLFPNLGESRDDKGGQEPKIPLAVGVQWPPLATSAEMSSASGTRGGTPDTQGALTAWLGPQPQRPLSPQSSSAVLPAAGTASRVYGRISSLSIRTLLSPTVGILHQKEKTLLLSSEGSGPAGPVSTFRGPAADRSILPTAPRAAREPNIDWSRLPKLPPYTAFLGNLPYDVTEDSIKEFFRGLNISAVCLLGEPSNPERLKSFGYAEFEDLDSLLSALSLSEEFLGNRRIRVDVADQAQGKDRDDRSFGRDRNQDSEKTDTDWRPVVLQL</sequence>
<dbReference type="CDD" id="cd12402">
    <property type="entry name" value="RRM_eIF4B"/>
    <property type="match status" value="1"/>
</dbReference>
<dbReference type="Proteomes" id="UP001159641">
    <property type="component" value="Unassembled WGS sequence"/>
</dbReference>
<dbReference type="Gene3D" id="3.30.70.330">
    <property type="match status" value="1"/>
</dbReference>
<evidence type="ECO:0000256" key="8">
    <source>
        <dbReference type="ARBA" id="ARBA00057062"/>
    </source>
</evidence>
<evidence type="ECO:0000256" key="1">
    <source>
        <dbReference type="ARBA" id="ARBA00022499"/>
    </source>
</evidence>
<dbReference type="Pfam" id="PF00076">
    <property type="entry name" value="RRM_1"/>
    <property type="match status" value="1"/>
</dbReference>
<feature type="compositionally biased region" description="Polar residues" evidence="12">
    <location>
        <begin position="17"/>
        <end position="37"/>
    </location>
</feature>
<feature type="domain" description="RRM" evidence="13">
    <location>
        <begin position="201"/>
        <end position="278"/>
    </location>
</feature>
<evidence type="ECO:0000256" key="7">
    <source>
        <dbReference type="ARBA" id="ARBA00022990"/>
    </source>
</evidence>
<dbReference type="EMBL" id="JAIQCJ010001309">
    <property type="protein sequence ID" value="KAJ8791113.1"/>
    <property type="molecule type" value="Genomic_DNA"/>
</dbReference>
<evidence type="ECO:0000256" key="11">
    <source>
        <dbReference type="PROSITE-ProRule" id="PRU00176"/>
    </source>
</evidence>
<dbReference type="InterPro" id="IPR035979">
    <property type="entry name" value="RBD_domain_sf"/>
</dbReference>
<dbReference type="AlphaFoldDB" id="A0AB34HIT0"/>
<keyword evidence="3" id="KW-0597">Phosphoprotein</keyword>
<evidence type="ECO:0000256" key="12">
    <source>
        <dbReference type="SAM" id="MobiDB-lite"/>
    </source>
</evidence>
<name>A0AB34HIT0_ESCRO</name>
<dbReference type="InterPro" id="IPR033107">
    <property type="entry name" value="EIF-4B_RRM"/>
</dbReference>
<evidence type="ECO:0000259" key="13">
    <source>
        <dbReference type="PROSITE" id="PS50102"/>
    </source>
</evidence>
<feature type="region of interest" description="Disordered" evidence="12">
    <location>
        <begin position="281"/>
        <end position="305"/>
    </location>
</feature>
<evidence type="ECO:0000256" key="4">
    <source>
        <dbReference type="ARBA" id="ARBA00022843"/>
    </source>
</evidence>
<dbReference type="InterPro" id="IPR012677">
    <property type="entry name" value="Nucleotide-bd_a/b_plait_sf"/>
</dbReference>
<feature type="region of interest" description="Disordered" evidence="12">
    <location>
        <begin position="1"/>
        <end position="115"/>
    </location>
</feature>
<reference evidence="14 15" key="1">
    <citation type="submission" date="2022-11" db="EMBL/GenBank/DDBJ databases">
        <title>Whole genome sequence of Eschrichtius robustus ER-17-0199.</title>
        <authorList>
            <person name="Bruniche-Olsen A."/>
            <person name="Black A.N."/>
            <person name="Fields C.J."/>
            <person name="Walden K."/>
            <person name="Dewoody J.A."/>
        </authorList>
    </citation>
    <scope>NUCLEOTIDE SEQUENCE [LARGE SCALE GENOMIC DNA]</scope>
    <source>
        <strain evidence="14">ER-17-0199</strain>
        <tissue evidence="14">Blubber</tissue>
    </source>
</reference>
<dbReference type="SMART" id="SM00360">
    <property type="entry name" value="RRM"/>
    <property type="match status" value="1"/>
</dbReference>